<evidence type="ECO:0000313" key="2">
    <source>
        <dbReference type="EMBL" id="KAG5610272.1"/>
    </source>
</evidence>
<feature type="non-terminal residue" evidence="2">
    <location>
        <position position="667"/>
    </location>
</feature>
<protein>
    <submittedName>
        <fullName evidence="2">Uncharacterized protein</fullName>
    </submittedName>
</protein>
<sequence>VLLEECDLVFYDLDSRNSSSLLLYKKRYYVLYPHAPIHPSRNVDSGIMPGNEEPGVVARQYSNTLLPYKKRYSLMYPHAFIHPSRNVDDLVKPTLAEKLAGQEAVGTTKVYVKKEVVSKKGESHSKLELPADSSGHIELSLGPKKLYVSSLVDSNTIQSCLMCGTINPSLLSPTLNNNDVDDTAHTNRFNWDLNIPVYLWEASGDDLVASGEGSTNDGEKISTEEECYVFDAFARCVDIDNVGCARKDDIYEDGEIREPLVHSIAEDPMAEGVDSRKNNEFSSKNVHYSLCFTNEEKSYSMPLHTHESHDDFMKACDDKAVKILHSFAVFRPAMGSSLPSRSGRERYSYLEEEKFHLQRNRDDIYGYGSKFARDRFQDRSFGGHKRTTPTWESANERNDYDGAAFGSNMRRKPLNDDLPSSRHLLTHQQSPSGREDIAIMGTQMLRRAPRNISPRRCTGEDGFMYVGVWHSEKFNRDFPADISGPVYSHQQSMYNGPNRHFVQGDIEFTTMRLTEGLDGHQDLSQQRTPVMYRDDRIRSSSQTSFTEETIAPQRHDPPSYTTYRLNDMRDVDGVQEWGNSRSLSSRRSSPYQVFTRTNRPRVDISDQHERANGVWYFDGPIHTSRFPEHHSGERSNYGERQGGPRQMRNVKDQEGGNHILWHEEEFD</sequence>
<feature type="compositionally biased region" description="Basic and acidic residues" evidence="1">
    <location>
        <begin position="649"/>
        <end position="667"/>
    </location>
</feature>
<feature type="region of interest" description="Disordered" evidence="1">
    <location>
        <begin position="536"/>
        <end position="560"/>
    </location>
</feature>
<comment type="caution">
    <text evidence="2">The sequence shown here is derived from an EMBL/GenBank/DDBJ whole genome shotgun (WGS) entry which is preliminary data.</text>
</comment>
<evidence type="ECO:0000256" key="1">
    <source>
        <dbReference type="SAM" id="MobiDB-lite"/>
    </source>
</evidence>
<feature type="region of interest" description="Disordered" evidence="1">
    <location>
        <begin position="382"/>
        <end position="435"/>
    </location>
</feature>
<feature type="region of interest" description="Disordered" evidence="1">
    <location>
        <begin position="625"/>
        <end position="667"/>
    </location>
</feature>
<accession>A0A9J5ZEK6</accession>
<proteinExistence type="predicted"/>
<keyword evidence="3" id="KW-1185">Reference proteome</keyword>
<feature type="compositionally biased region" description="Basic and acidic residues" evidence="1">
    <location>
        <begin position="625"/>
        <end position="637"/>
    </location>
</feature>
<dbReference type="AlphaFoldDB" id="A0A9J5ZEK6"/>
<reference evidence="2 3" key="1">
    <citation type="submission" date="2020-09" db="EMBL/GenBank/DDBJ databases">
        <title>De no assembly of potato wild relative species, Solanum commersonii.</title>
        <authorList>
            <person name="Cho K."/>
        </authorList>
    </citation>
    <scope>NUCLEOTIDE SEQUENCE [LARGE SCALE GENOMIC DNA]</scope>
    <source>
        <strain evidence="2">LZ3.2</strain>
        <tissue evidence="2">Leaf</tissue>
    </source>
</reference>
<name>A0A9J5ZEK6_SOLCO</name>
<organism evidence="2 3">
    <name type="scientific">Solanum commersonii</name>
    <name type="common">Commerson's wild potato</name>
    <name type="synonym">Commerson's nightshade</name>
    <dbReference type="NCBI Taxonomy" id="4109"/>
    <lineage>
        <taxon>Eukaryota</taxon>
        <taxon>Viridiplantae</taxon>
        <taxon>Streptophyta</taxon>
        <taxon>Embryophyta</taxon>
        <taxon>Tracheophyta</taxon>
        <taxon>Spermatophyta</taxon>
        <taxon>Magnoliopsida</taxon>
        <taxon>eudicotyledons</taxon>
        <taxon>Gunneridae</taxon>
        <taxon>Pentapetalae</taxon>
        <taxon>asterids</taxon>
        <taxon>lamiids</taxon>
        <taxon>Solanales</taxon>
        <taxon>Solanaceae</taxon>
        <taxon>Solanoideae</taxon>
        <taxon>Solaneae</taxon>
        <taxon>Solanum</taxon>
    </lineage>
</organism>
<dbReference type="EMBL" id="JACXVP010000004">
    <property type="protein sequence ID" value="KAG5610272.1"/>
    <property type="molecule type" value="Genomic_DNA"/>
</dbReference>
<dbReference type="PANTHER" id="PTHR34536:SF12">
    <property type="entry name" value="BTZ DOMAIN-CONTAINING PROTEIN"/>
    <property type="match status" value="1"/>
</dbReference>
<feature type="non-terminal residue" evidence="2">
    <location>
        <position position="1"/>
    </location>
</feature>
<dbReference type="Proteomes" id="UP000824120">
    <property type="component" value="Chromosome 4"/>
</dbReference>
<gene>
    <name evidence="2" type="ORF">H5410_021553</name>
</gene>
<dbReference type="PANTHER" id="PTHR34536">
    <property type="entry name" value="DENTIN SIALOPHOSPHOPROTEIN-LIKE PROTEIN"/>
    <property type="match status" value="1"/>
</dbReference>
<dbReference type="OrthoDB" id="758862at2759"/>
<evidence type="ECO:0000313" key="3">
    <source>
        <dbReference type="Proteomes" id="UP000824120"/>
    </source>
</evidence>